<keyword evidence="6" id="KW-1185">Reference proteome</keyword>
<evidence type="ECO:0000259" key="4">
    <source>
        <dbReference type="PROSITE" id="PS51278"/>
    </source>
</evidence>
<proteinExistence type="predicted"/>
<evidence type="ECO:0000313" key="6">
    <source>
        <dbReference type="Proteomes" id="UP000294535"/>
    </source>
</evidence>
<dbReference type="EC" id="6.3.5.4" evidence="2"/>
<dbReference type="InterPro" id="IPR029055">
    <property type="entry name" value="Ntn_hydrolases_N"/>
</dbReference>
<name>A0A4R6T841_9BACT</name>
<sequence length="606" mass="70905">MKGFFGILGLGNTPIGKTQEVFLSNCPEIGDYPKIDSERIFLTSINDQYPVDSVPEFIELTYAGWSRLDNLPELRESLGLDETAEDQEVILYSFKKWGSNCVKYFYGDFSFAIWNQKNETLFLAKDQLGARPLFYLQKDDLLIFGTSIPLIKKSQKTKLLLNEVFIAKELKFYPQDVEATFFRDIVRLKPAHYIDIKPNQILVEKRYWELLPIELDQKKTNEEYYDLVRNQMIKAIQVRLRNMTKVGCQLSGGMDSSAIAVLLSRLIPKENLHTYSFVLDDETKKYSEAGIDEKETQEEIINYADLNRSNHHQIHRFHYRDAFEEINSINEIFGGSSYDYGNWQETIFRDFSKKYLGEVMFSGFPGDEGISSPAGSYFYDYLAKREYLEIFKFILEFRRWGIKNIFKYYRDKKSGTFFPEYAAIQKTRDLLNPSYKVNFDLKDTSFLFSKSFKYYMKSSITGADTCMRMEAESIFANHYGIDMVFPLADVRLLELIYSLPSHVFKPKPKGRALFRNVCKGILPERVRLQKKQNGAFTLAFYEYHTIKKFDDLKTYSIKNRLVMFTSEKNFLHNGMEDELDIKDRINALKQMDILIELNSPTKDEVE</sequence>
<dbReference type="PROSITE" id="PS51278">
    <property type="entry name" value="GATASE_TYPE_2"/>
    <property type="match status" value="1"/>
</dbReference>
<comment type="catalytic activity">
    <reaction evidence="3">
        <text>L-aspartate + L-glutamine + ATP + H2O = L-asparagine + L-glutamate + AMP + diphosphate + H(+)</text>
        <dbReference type="Rhea" id="RHEA:12228"/>
        <dbReference type="ChEBI" id="CHEBI:15377"/>
        <dbReference type="ChEBI" id="CHEBI:15378"/>
        <dbReference type="ChEBI" id="CHEBI:29985"/>
        <dbReference type="ChEBI" id="CHEBI:29991"/>
        <dbReference type="ChEBI" id="CHEBI:30616"/>
        <dbReference type="ChEBI" id="CHEBI:33019"/>
        <dbReference type="ChEBI" id="CHEBI:58048"/>
        <dbReference type="ChEBI" id="CHEBI:58359"/>
        <dbReference type="ChEBI" id="CHEBI:456215"/>
        <dbReference type="EC" id="6.3.5.4"/>
    </reaction>
</comment>
<dbReference type="RefSeq" id="WP_243739649.1">
    <property type="nucleotide sequence ID" value="NZ_SNYF01000005.1"/>
</dbReference>
<accession>A0A4R6T841</accession>
<feature type="domain" description="Glutamine amidotransferase type-2" evidence="4">
    <location>
        <begin position="1"/>
        <end position="199"/>
    </location>
</feature>
<dbReference type="EMBL" id="SNYF01000005">
    <property type="protein sequence ID" value="TDQ19398.1"/>
    <property type="molecule type" value="Genomic_DNA"/>
</dbReference>
<evidence type="ECO:0000256" key="2">
    <source>
        <dbReference type="ARBA" id="ARBA00012737"/>
    </source>
</evidence>
<protein>
    <recommendedName>
        <fullName evidence="2">asparagine synthase (glutamine-hydrolyzing)</fullName>
        <ecNumber evidence="2">6.3.5.4</ecNumber>
    </recommendedName>
</protein>
<dbReference type="SUPFAM" id="SSF56235">
    <property type="entry name" value="N-terminal nucleophile aminohydrolases (Ntn hydrolases)"/>
    <property type="match status" value="1"/>
</dbReference>
<dbReference type="InterPro" id="IPR014729">
    <property type="entry name" value="Rossmann-like_a/b/a_fold"/>
</dbReference>
<evidence type="ECO:0000256" key="3">
    <source>
        <dbReference type="ARBA" id="ARBA00048741"/>
    </source>
</evidence>
<reference evidence="5 6" key="1">
    <citation type="submission" date="2019-03" db="EMBL/GenBank/DDBJ databases">
        <title>Genomic Encyclopedia of Type Strains, Phase III (KMG-III): the genomes of soil and plant-associated and newly described type strains.</title>
        <authorList>
            <person name="Whitman W."/>
        </authorList>
    </citation>
    <scope>NUCLEOTIDE SEQUENCE [LARGE SCALE GENOMIC DNA]</scope>
    <source>
        <strain evidence="5 6">CECT 8446</strain>
    </source>
</reference>
<dbReference type="Proteomes" id="UP000294535">
    <property type="component" value="Unassembled WGS sequence"/>
</dbReference>
<dbReference type="InterPro" id="IPR017932">
    <property type="entry name" value="GATase_2_dom"/>
</dbReference>
<comment type="pathway">
    <text evidence="1">Amino-acid biosynthesis; L-asparagine biosynthesis; L-asparagine from L-aspartate (L-Gln route): step 1/1.</text>
</comment>
<dbReference type="GO" id="GO:0006529">
    <property type="term" value="P:asparagine biosynthetic process"/>
    <property type="evidence" value="ECO:0007669"/>
    <property type="project" value="InterPro"/>
</dbReference>
<dbReference type="GO" id="GO:0004066">
    <property type="term" value="F:asparagine synthase (glutamine-hydrolyzing) activity"/>
    <property type="evidence" value="ECO:0007669"/>
    <property type="project" value="UniProtKB-EC"/>
</dbReference>
<dbReference type="Pfam" id="PF00733">
    <property type="entry name" value="Asn_synthase"/>
    <property type="match status" value="1"/>
</dbReference>
<gene>
    <name evidence="5" type="ORF">DFQ04_1219</name>
</gene>
<organism evidence="5 6">
    <name type="scientific">Algoriphagus boseongensis</name>
    <dbReference type="NCBI Taxonomy" id="1442587"/>
    <lineage>
        <taxon>Bacteria</taxon>
        <taxon>Pseudomonadati</taxon>
        <taxon>Bacteroidota</taxon>
        <taxon>Cytophagia</taxon>
        <taxon>Cytophagales</taxon>
        <taxon>Cyclobacteriaceae</taxon>
        <taxon>Algoriphagus</taxon>
    </lineage>
</organism>
<dbReference type="Gene3D" id="3.40.50.620">
    <property type="entry name" value="HUPs"/>
    <property type="match status" value="1"/>
</dbReference>
<dbReference type="Pfam" id="PF13537">
    <property type="entry name" value="GATase_7"/>
    <property type="match status" value="1"/>
</dbReference>
<dbReference type="Gene3D" id="3.60.20.10">
    <property type="entry name" value="Glutamine Phosphoribosylpyrophosphate, subunit 1, domain 1"/>
    <property type="match status" value="1"/>
</dbReference>
<dbReference type="PANTHER" id="PTHR43284">
    <property type="entry name" value="ASPARAGINE SYNTHETASE (GLUTAMINE-HYDROLYZING)"/>
    <property type="match status" value="1"/>
</dbReference>
<dbReference type="PANTHER" id="PTHR43284:SF1">
    <property type="entry name" value="ASPARAGINE SYNTHETASE"/>
    <property type="match status" value="1"/>
</dbReference>
<dbReference type="InterPro" id="IPR051786">
    <property type="entry name" value="ASN_synthetase/amidase"/>
</dbReference>
<evidence type="ECO:0000313" key="5">
    <source>
        <dbReference type="EMBL" id="TDQ19398.1"/>
    </source>
</evidence>
<dbReference type="InterPro" id="IPR001962">
    <property type="entry name" value="Asn_synthase"/>
</dbReference>
<evidence type="ECO:0000256" key="1">
    <source>
        <dbReference type="ARBA" id="ARBA00005187"/>
    </source>
</evidence>
<comment type="caution">
    <text evidence="5">The sequence shown here is derived from an EMBL/GenBank/DDBJ whole genome shotgun (WGS) entry which is preliminary data.</text>
</comment>
<dbReference type="SUPFAM" id="SSF52402">
    <property type="entry name" value="Adenine nucleotide alpha hydrolases-like"/>
    <property type="match status" value="1"/>
</dbReference>
<dbReference type="AlphaFoldDB" id="A0A4R6T841"/>